<feature type="domain" description="Cell envelope-related transcriptional attenuator" evidence="4">
    <location>
        <begin position="189"/>
        <end position="358"/>
    </location>
</feature>
<evidence type="ECO:0000313" key="5">
    <source>
        <dbReference type="EMBL" id="KUP96861.1"/>
    </source>
</evidence>
<dbReference type="STRING" id="665004.AC529_09955"/>
<keyword evidence="3" id="KW-0472">Membrane</keyword>
<dbReference type="Gene3D" id="3.40.630.190">
    <property type="entry name" value="LCP protein"/>
    <property type="match status" value="1"/>
</dbReference>
<dbReference type="Proteomes" id="UP000074382">
    <property type="component" value="Unassembled WGS sequence"/>
</dbReference>
<feature type="transmembrane region" description="Helical" evidence="3">
    <location>
        <begin position="81"/>
        <end position="106"/>
    </location>
</feature>
<reference evidence="6" key="1">
    <citation type="journal article" date="2017" name="Acta Aliment.">
        <title>Plant polysaccharide degrading enzyme system of Thermpbifida cellulosilytica TB100 revealed by de novo genome project data.</title>
        <authorList>
            <person name="Toth A."/>
            <person name="Baka E."/>
            <person name="Luzics S."/>
            <person name="Bata-Vidacs I."/>
            <person name="Nagy I."/>
            <person name="Balint B."/>
            <person name="Herceg R."/>
            <person name="Olasz F."/>
            <person name="Wilk T."/>
            <person name="Nagy T."/>
            <person name="Kriszt B."/>
            <person name="Nagy I."/>
            <person name="Kukolya J."/>
        </authorList>
    </citation>
    <scope>NUCLEOTIDE SEQUENCE [LARGE SCALE GENOMIC DNA]</scope>
    <source>
        <strain evidence="6">TB100</strain>
    </source>
</reference>
<evidence type="ECO:0000256" key="2">
    <source>
        <dbReference type="SAM" id="MobiDB-lite"/>
    </source>
</evidence>
<dbReference type="NCBIfam" id="TIGR00350">
    <property type="entry name" value="lytR_cpsA_psr"/>
    <property type="match status" value="1"/>
</dbReference>
<dbReference type="RefSeq" id="WP_068758532.1">
    <property type="nucleotide sequence ID" value="NZ_KQ950187.1"/>
</dbReference>
<keyword evidence="3" id="KW-0812">Transmembrane</keyword>
<evidence type="ECO:0000259" key="4">
    <source>
        <dbReference type="Pfam" id="PF03816"/>
    </source>
</evidence>
<dbReference type="EMBL" id="LGEM01000064">
    <property type="protein sequence ID" value="KUP96861.1"/>
    <property type="molecule type" value="Genomic_DNA"/>
</dbReference>
<proteinExistence type="inferred from homology"/>
<dbReference type="Pfam" id="PF03816">
    <property type="entry name" value="LytR_cpsA_psr"/>
    <property type="match status" value="1"/>
</dbReference>
<name>A0A147KHV5_THECS</name>
<organism evidence="5 6">
    <name type="scientific">Thermobifida cellulosilytica TB100</name>
    <dbReference type="NCBI Taxonomy" id="665004"/>
    <lineage>
        <taxon>Bacteria</taxon>
        <taxon>Bacillati</taxon>
        <taxon>Actinomycetota</taxon>
        <taxon>Actinomycetes</taxon>
        <taxon>Streptosporangiales</taxon>
        <taxon>Nocardiopsidaceae</taxon>
        <taxon>Thermobifida</taxon>
    </lineage>
</organism>
<dbReference type="PATRIC" id="fig|665004.4.peg.3955"/>
<dbReference type="OrthoDB" id="3573673at2"/>
<feature type="compositionally biased region" description="Low complexity" evidence="2">
    <location>
        <begin position="433"/>
        <end position="463"/>
    </location>
</feature>
<feature type="transmembrane region" description="Helical" evidence="3">
    <location>
        <begin position="45"/>
        <end position="65"/>
    </location>
</feature>
<feature type="region of interest" description="Disordered" evidence="2">
    <location>
        <begin position="431"/>
        <end position="494"/>
    </location>
</feature>
<evidence type="ECO:0000256" key="3">
    <source>
        <dbReference type="SAM" id="Phobius"/>
    </source>
</evidence>
<comment type="caution">
    <text evidence="5">The sequence shown here is derived from an EMBL/GenBank/DDBJ whole genome shotgun (WGS) entry which is preliminary data.</text>
</comment>
<dbReference type="PANTHER" id="PTHR33392">
    <property type="entry name" value="POLYISOPRENYL-TEICHOIC ACID--PEPTIDOGLYCAN TEICHOIC ACID TRANSFERASE TAGU"/>
    <property type="match status" value="1"/>
</dbReference>
<gene>
    <name evidence="5" type="ORF">AC529_09955</name>
</gene>
<dbReference type="PANTHER" id="PTHR33392:SF6">
    <property type="entry name" value="POLYISOPRENYL-TEICHOIC ACID--PEPTIDOGLYCAN TEICHOIC ACID TRANSFERASE TAGU"/>
    <property type="match status" value="1"/>
</dbReference>
<sequence>MGRRRRLTESPSRPRSTTRALLWTAASAVLPGVAHLRAGRRLAGTVILACYLLLVAALVAGVLVLRDNLVLSATLATQDHWLLIAGIGSFAVAVLWMTVVVHSYAVTRPERSGWGGRIAAGVVVTALCLAVAAPAAAVGYASYTAYDLSNTLFGAAQEPHDDADPWNGQDRVNVLLLGGDAGKNRYGMRTDTMIVASIDVETGDVVLIGLPRNLENVPFPEGTALAERYPAPYGFDNLLNEVYQTVSEDPALAINPYASDPGADTLKQVIGFALDLDIDYYALVDMQGFEDIIDAIGGIRVYLEEPLPYGQRGEYIDAGWQTLDGREALWYGRTRVNSDDYSRMGRQGCLIKYVAEQAAPATLLTSFRSLAAAAKSTLRTDIPQPKLPHFVELAEKASSADMETLQLSPPQVNTAYPDWEHIRALVRGALSDAPQASPSPSASASAEGVPGAEGAAETPGQTEWQEYTGLPEPTPDSPGRQVGDEAAALDELCP</sequence>
<evidence type="ECO:0000256" key="1">
    <source>
        <dbReference type="ARBA" id="ARBA00006068"/>
    </source>
</evidence>
<protein>
    <submittedName>
        <fullName evidence="5">LytR family transcriptional regulator</fullName>
    </submittedName>
</protein>
<dbReference type="InterPro" id="IPR050922">
    <property type="entry name" value="LytR/CpsA/Psr_CW_biosynth"/>
</dbReference>
<accession>A0A147KHV5</accession>
<evidence type="ECO:0000313" key="6">
    <source>
        <dbReference type="Proteomes" id="UP000074382"/>
    </source>
</evidence>
<keyword evidence="3" id="KW-1133">Transmembrane helix</keyword>
<dbReference type="InterPro" id="IPR004474">
    <property type="entry name" value="LytR_CpsA_psr"/>
</dbReference>
<keyword evidence="6" id="KW-1185">Reference proteome</keyword>
<feature type="transmembrane region" description="Helical" evidence="3">
    <location>
        <begin position="118"/>
        <end position="143"/>
    </location>
</feature>
<dbReference type="AlphaFoldDB" id="A0A147KHV5"/>
<comment type="similarity">
    <text evidence="1">Belongs to the LytR/CpsA/Psr (LCP) family.</text>
</comment>